<dbReference type="Pfam" id="PF24924">
    <property type="entry name" value="DUF7745"/>
    <property type="match status" value="1"/>
</dbReference>
<dbReference type="OrthoDB" id="1430424at2759"/>
<feature type="non-terminal residue" evidence="2">
    <location>
        <position position="1"/>
    </location>
</feature>
<protein>
    <recommendedName>
        <fullName evidence="1">DUF7745 domain-containing protein</fullName>
    </recommendedName>
</protein>
<evidence type="ECO:0000259" key="1">
    <source>
        <dbReference type="Pfam" id="PF24924"/>
    </source>
</evidence>
<proteinExistence type="predicted"/>
<dbReference type="EMBL" id="QJKJ01004863">
    <property type="protein sequence ID" value="RDX92492.1"/>
    <property type="molecule type" value="Genomic_DNA"/>
</dbReference>
<sequence>MVAELVLRWPLRWIADVVNTVGPLFIGLHGLQGVNCRDDSSLAETESLAPTLEEYERIIGLPLAKSPPYLFRGQYPSWALVAKLLQTSKSEVLGKKGTQNDLEGIQKANIEDRLYQLQQEGDWRTFMDVYGLLIYGIVPFPHVEDYIDLVAVDAFLTKKDKGENPVIVVLANTYYTLNYCHEKNGKGLRCCTSLLYLWITTHLFHNKRRATCPIEDHHWSWVKPMSRVE</sequence>
<accession>A0A371GPJ7</accession>
<dbReference type="PANTHER" id="PTHR48154:SF1">
    <property type="entry name" value="PROTEIN, PUTATIVE-RELATED"/>
    <property type="match status" value="1"/>
</dbReference>
<comment type="caution">
    <text evidence="2">The sequence shown here is derived from an EMBL/GenBank/DDBJ whole genome shotgun (WGS) entry which is preliminary data.</text>
</comment>
<dbReference type="PANTHER" id="PTHR48154">
    <property type="entry name" value="PROTEIN, PUTATIVE-RELATED"/>
    <property type="match status" value="1"/>
</dbReference>
<dbReference type="AlphaFoldDB" id="A0A371GPJ7"/>
<evidence type="ECO:0000313" key="3">
    <source>
        <dbReference type="Proteomes" id="UP000257109"/>
    </source>
</evidence>
<dbReference type="Proteomes" id="UP000257109">
    <property type="component" value="Unassembled WGS sequence"/>
</dbReference>
<gene>
    <name evidence="2" type="ORF">CR513_25362</name>
</gene>
<reference evidence="2" key="1">
    <citation type="submission" date="2018-05" db="EMBL/GenBank/DDBJ databases">
        <title>Draft genome of Mucuna pruriens seed.</title>
        <authorList>
            <person name="Nnadi N.E."/>
            <person name="Vos R."/>
            <person name="Hasami M.H."/>
            <person name="Devisetty U.K."/>
            <person name="Aguiy J.C."/>
        </authorList>
    </citation>
    <scope>NUCLEOTIDE SEQUENCE [LARGE SCALE GENOMIC DNA]</scope>
    <source>
        <strain evidence="2">JCA_2017</strain>
    </source>
</reference>
<name>A0A371GPJ7_MUCPR</name>
<evidence type="ECO:0000313" key="2">
    <source>
        <dbReference type="EMBL" id="RDX92492.1"/>
    </source>
</evidence>
<feature type="domain" description="DUF7745" evidence="1">
    <location>
        <begin position="48"/>
        <end position="219"/>
    </location>
</feature>
<keyword evidence="3" id="KW-1185">Reference proteome</keyword>
<dbReference type="InterPro" id="IPR056647">
    <property type="entry name" value="DUF7745"/>
</dbReference>
<organism evidence="2 3">
    <name type="scientific">Mucuna pruriens</name>
    <name type="common">Velvet bean</name>
    <name type="synonym">Dolichos pruriens</name>
    <dbReference type="NCBI Taxonomy" id="157652"/>
    <lineage>
        <taxon>Eukaryota</taxon>
        <taxon>Viridiplantae</taxon>
        <taxon>Streptophyta</taxon>
        <taxon>Embryophyta</taxon>
        <taxon>Tracheophyta</taxon>
        <taxon>Spermatophyta</taxon>
        <taxon>Magnoliopsida</taxon>
        <taxon>eudicotyledons</taxon>
        <taxon>Gunneridae</taxon>
        <taxon>Pentapetalae</taxon>
        <taxon>rosids</taxon>
        <taxon>fabids</taxon>
        <taxon>Fabales</taxon>
        <taxon>Fabaceae</taxon>
        <taxon>Papilionoideae</taxon>
        <taxon>50 kb inversion clade</taxon>
        <taxon>NPAAA clade</taxon>
        <taxon>indigoferoid/millettioid clade</taxon>
        <taxon>Phaseoleae</taxon>
        <taxon>Mucuna</taxon>
    </lineage>
</organism>